<feature type="compositionally biased region" description="Basic and acidic residues" evidence="2">
    <location>
        <begin position="29"/>
        <end position="40"/>
    </location>
</feature>
<reference evidence="3 4" key="1">
    <citation type="submission" date="2018-10" db="EMBL/GenBank/DDBJ databases">
        <title>Genome assembly for a Yunnan-Guizhou Plateau 3E fish, Anabarilius grahami (Regan), and its evolutionary and genetic applications.</title>
        <authorList>
            <person name="Jiang W."/>
        </authorList>
    </citation>
    <scope>NUCLEOTIDE SEQUENCE [LARGE SCALE GENOMIC DNA]</scope>
    <source>
        <strain evidence="3">AG-KIZ</strain>
        <tissue evidence="3">Muscle</tissue>
    </source>
</reference>
<feature type="region of interest" description="Disordered" evidence="2">
    <location>
        <begin position="253"/>
        <end position="305"/>
    </location>
</feature>
<dbReference type="EMBL" id="RJVU01007700">
    <property type="protein sequence ID" value="ROL53814.1"/>
    <property type="molecule type" value="Genomic_DNA"/>
</dbReference>
<evidence type="ECO:0000313" key="4">
    <source>
        <dbReference type="Proteomes" id="UP000281406"/>
    </source>
</evidence>
<protein>
    <submittedName>
        <fullName evidence="3">RIMS-binding protein 3B</fullName>
    </submittedName>
</protein>
<evidence type="ECO:0000256" key="2">
    <source>
        <dbReference type="SAM" id="MobiDB-lite"/>
    </source>
</evidence>
<feature type="coiled-coil region" evidence="1">
    <location>
        <begin position="41"/>
        <end position="83"/>
    </location>
</feature>
<organism evidence="3 4">
    <name type="scientific">Anabarilius grahami</name>
    <name type="common">Kanglang fish</name>
    <name type="synonym">Barilius grahami</name>
    <dbReference type="NCBI Taxonomy" id="495550"/>
    <lineage>
        <taxon>Eukaryota</taxon>
        <taxon>Metazoa</taxon>
        <taxon>Chordata</taxon>
        <taxon>Craniata</taxon>
        <taxon>Vertebrata</taxon>
        <taxon>Euteleostomi</taxon>
        <taxon>Actinopterygii</taxon>
        <taxon>Neopterygii</taxon>
        <taxon>Teleostei</taxon>
        <taxon>Ostariophysi</taxon>
        <taxon>Cypriniformes</taxon>
        <taxon>Xenocyprididae</taxon>
        <taxon>Xenocypridinae</taxon>
        <taxon>Xenocypridinae incertae sedis</taxon>
        <taxon>Anabarilius</taxon>
    </lineage>
</organism>
<evidence type="ECO:0000256" key="1">
    <source>
        <dbReference type="SAM" id="Coils"/>
    </source>
</evidence>
<dbReference type="AlphaFoldDB" id="A0A3N0Z6E0"/>
<feature type="compositionally biased region" description="Low complexity" evidence="2">
    <location>
        <begin position="14"/>
        <end position="24"/>
    </location>
</feature>
<feature type="compositionally biased region" description="Acidic residues" evidence="2">
    <location>
        <begin position="276"/>
        <end position="294"/>
    </location>
</feature>
<sequence length="345" mass="39507">MDENCDDNNPPILSSKKGSTSHKGSCCRSKRDSGPDPRWDVERLRATLEVERSRNQQAHRRFSLELRRQREEAREERERALRELTYRHEQQKTLELLRQREALGRERSAEVRRLLRWRSREGKRAENSNLRQTQEVKRQLADEIAGIGKTGVQGLKLGCKGNGAAYRKLDELLKTLLAQADGQQVALLKRLQQEVDLEKSYFLCHLLEAHSRPSQEEKEDRKGPRSKSCVHLLSGVKEGNLALFRSCSLSRSESSHPMKKKKKQESETPPLSSSPTEEEDPLEEDLPEPDSSDEGSEKCSTSRCSEDNMDDLLACLKSLALHIRNIVGSLKNYTAVYILHFYTTD</sequence>
<feature type="region of interest" description="Disordered" evidence="2">
    <location>
        <begin position="1"/>
        <end position="40"/>
    </location>
</feature>
<accession>A0A3N0Z6E0</accession>
<keyword evidence="1" id="KW-0175">Coiled coil</keyword>
<keyword evidence="4" id="KW-1185">Reference proteome</keyword>
<proteinExistence type="predicted"/>
<gene>
    <name evidence="3" type="ORF">DPX16_9514</name>
</gene>
<evidence type="ECO:0000313" key="3">
    <source>
        <dbReference type="EMBL" id="ROL53814.1"/>
    </source>
</evidence>
<dbReference type="OrthoDB" id="8962540at2759"/>
<name>A0A3N0Z6E0_ANAGA</name>
<comment type="caution">
    <text evidence="3">The sequence shown here is derived from an EMBL/GenBank/DDBJ whole genome shotgun (WGS) entry which is preliminary data.</text>
</comment>
<dbReference type="Proteomes" id="UP000281406">
    <property type="component" value="Unassembled WGS sequence"/>
</dbReference>